<dbReference type="Pfam" id="PF02931">
    <property type="entry name" value="Neur_chan_LBD"/>
    <property type="match status" value="1"/>
</dbReference>
<dbReference type="GO" id="GO:0005230">
    <property type="term" value="F:extracellular ligand-gated monoatomic ion channel activity"/>
    <property type="evidence" value="ECO:0007669"/>
    <property type="project" value="InterPro"/>
</dbReference>
<keyword evidence="3 5" id="KW-1133">Transmembrane helix</keyword>
<feature type="signal peptide" evidence="5">
    <location>
        <begin position="1"/>
        <end position="26"/>
    </location>
</feature>
<dbReference type="InterPro" id="IPR036719">
    <property type="entry name" value="Neuro-gated_channel_TM_sf"/>
</dbReference>
<dbReference type="InterPro" id="IPR036734">
    <property type="entry name" value="Neur_chan_lig-bd_sf"/>
</dbReference>
<organism evidence="9 10">
    <name type="scientific">Clytia hemisphaerica</name>
    <dbReference type="NCBI Taxonomy" id="252671"/>
    <lineage>
        <taxon>Eukaryota</taxon>
        <taxon>Metazoa</taxon>
        <taxon>Cnidaria</taxon>
        <taxon>Hydrozoa</taxon>
        <taxon>Hydroidolina</taxon>
        <taxon>Leptothecata</taxon>
        <taxon>Obeliida</taxon>
        <taxon>Clytiidae</taxon>
        <taxon>Clytia</taxon>
    </lineage>
</organism>
<evidence type="ECO:0000256" key="1">
    <source>
        <dbReference type="ARBA" id="ARBA00004141"/>
    </source>
</evidence>
<comment type="subcellular location">
    <subcellularLocation>
        <location evidence="1">Membrane</location>
        <topology evidence="1">Multi-pass membrane protein</topology>
    </subcellularLocation>
</comment>
<feature type="domain" description="Neurotransmitter-gated ion-channel ligand-binding" evidence="7">
    <location>
        <begin position="33"/>
        <end position="239"/>
    </location>
</feature>
<evidence type="ECO:0000256" key="2">
    <source>
        <dbReference type="ARBA" id="ARBA00022692"/>
    </source>
</evidence>
<dbReference type="PROSITE" id="PS00236">
    <property type="entry name" value="NEUROTR_ION_CHANNEL"/>
    <property type="match status" value="1"/>
</dbReference>
<keyword evidence="5" id="KW-0407">Ion channel</keyword>
<dbReference type="Gene3D" id="1.20.58.390">
    <property type="entry name" value="Neurotransmitter-gated ion-channel transmembrane domain"/>
    <property type="match status" value="1"/>
</dbReference>
<feature type="region of interest" description="Disordered" evidence="6">
    <location>
        <begin position="351"/>
        <end position="391"/>
    </location>
</feature>
<feature type="transmembrane region" description="Helical" evidence="5">
    <location>
        <begin position="240"/>
        <end position="260"/>
    </location>
</feature>
<dbReference type="OrthoDB" id="5975154at2759"/>
<reference evidence="9" key="1">
    <citation type="submission" date="2021-01" db="UniProtKB">
        <authorList>
            <consortium name="EnsemblMetazoa"/>
        </authorList>
    </citation>
    <scope>IDENTIFICATION</scope>
</reference>
<dbReference type="Proteomes" id="UP000594262">
    <property type="component" value="Unplaced"/>
</dbReference>
<evidence type="ECO:0000256" key="6">
    <source>
        <dbReference type="SAM" id="MobiDB-lite"/>
    </source>
</evidence>
<keyword evidence="5" id="KW-0406">Ion transport</keyword>
<keyword evidence="2 5" id="KW-0812">Transmembrane</keyword>
<feature type="chain" id="PRO_5029937611" evidence="5">
    <location>
        <begin position="27"/>
        <end position="451"/>
    </location>
</feature>
<comment type="similarity">
    <text evidence="5">Belongs to the ligand-gated ion channel (TC 1.A.9) family.</text>
</comment>
<feature type="transmembrane region" description="Helical" evidence="5">
    <location>
        <begin position="428"/>
        <end position="447"/>
    </location>
</feature>
<dbReference type="GO" id="GO:0016020">
    <property type="term" value="C:membrane"/>
    <property type="evidence" value="ECO:0007669"/>
    <property type="project" value="UniProtKB-SubCell"/>
</dbReference>
<dbReference type="GO" id="GO:0004888">
    <property type="term" value="F:transmembrane signaling receptor activity"/>
    <property type="evidence" value="ECO:0007669"/>
    <property type="project" value="InterPro"/>
</dbReference>
<dbReference type="InterPro" id="IPR006201">
    <property type="entry name" value="Neur_channel"/>
</dbReference>
<feature type="transmembrane region" description="Helical" evidence="5">
    <location>
        <begin position="267"/>
        <end position="285"/>
    </location>
</feature>
<dbReference type="AlphaFoldDB" id="A0A7M5VH05"/>
<dbReference type="InterPro" id="IPR038050">
    <property type="entry name" value="Neuro_actylchol_rec"/>
</dbReference>
<dbReference type="FunFam" id="2.70.170.10:FF:000028">
    <property type="entry name" value="AcetylCholine Receptor"/>
    <property type="match status" value="1"/>
</dbReference>
<evidence type="ECO:0000313" key="9">
    <source>
        <dbReference type="EnsemblMetazoa" id="CLYHEMP012646.1"/>
    </source>
</evidence>
<dbReference type="GeneID" id="136815216"/>
<name>A0A7M5VH05_9CNID</name>
<feature type="domain" description="Neurotransmitter-gated ion-channel transmembrane" evidence="8">
    <location>
        <begin position="247"/>
        <end position="397"/>
    </location>
</feature>
<keyword evidence="5" id="KW-0813">Transport</keyword>
<keyword evidence="10" id="KW-1185">Reference proteome</keyword>
<dbReference type="SUPFAM" id="SSF63712">
    <property type="entry name" value="Nicotinic receptor ligand binding domain-like"/>
    <property type="match status" value="1"/>
</dbReference>
<evidence type="ECO:0000256" key="3">
    <source>
        <dbReference type="ARBA" id="ARBA00022989"/>
    </source>
</evidence>
<protein>
    <submittedName>
        <fullName evidence="9">Uncharacterized protein</fullName>
    </submittedName>
</protein>
<dbReference type="Gene3D" id="2.70.170.10">
    <property type="entry name" value="Neurotransmitter-gated ion-channel ligand-binding domain"/>
    <property type="match status" value="1"/>
</dbReference>
<dbReference type="Pfam" id="PF02932">
    <property type="entry name" value="Neur_chan_memb"/>
    <property type="match status" value="1"/>
</dbReference>
<evidence type="ECO:0000256" key="4">
    <source>
        <dbReference type="ARBA" id="ARBA00023136"/>
    </source>
</evidence>
<accession>A0A7M5VH05</accession>
<keyword evidence="5" id="KW-0732">Signal</keyword>
<dbReference type="InterPro" id="IPR006202">
    <property type="entry name" value="Neur_chan_lig-bd"/>
</dbReference>
<dbReference type="RefSeq" id="XP_066927765.1">
    <property type="nucleotide sequence ID" value="XM_067071664.1"/>
</dbReference>
<dbReference type="InterPro" id="IPR006029">
    <property type="entry name" value="Neurotrans-gated_channel_TM"/>
</dbReference>
<feature type="transmembrane region" description="Helical" evidence="5">
    <location>
        <begin position="305"/>
        <end position="325"/>
    </location>
</feature>
<proteinExistence type="inferred from homology"/>
<evidence type="ECO:0000259" key="7">
    <source>
        <dbReference type="Pfam" id="PF02931"/>
    </source>
</evidence>
<feature type="compositionally biased region" description="Polar residues" evidence="6">
    <location>
        <begin position="362"/>
        <end position="371"/>
    </location>
</feature>
<dbReference type="EnsemblMetazoa" id="CLYHEMT012646.1">
    <property type="protein sequence ID" value="CLYHEMP012646.1"/>
    <property type="gene ID" value="CLYHEMG012646"/>
</dbReference>
<evidence type="ECO:0000259" key="8">
    <source>
        <dbReference type="Pfam" id="PF02932"/>
    </source>
</evidence>
<dbReference type="SUPFAM" id="SSF90112">
    <property type="entry name" value="Neurotransmitter-gated ion-channel transmembrane pore"/>
    <property type="match status" value="1"/>
</dbReference>
<keyword evidence="4 5" id="KW-0472">Membrane</keyword>
<dbReference type="InterPro" id="IPR018000">
    <property type="entry name" value="Neurotransmitter_ion_chnl_CS"/>
</dbReference>
<dbReference type="PRINTS" id="PR00252">
    <property type="entry name" value="NRIONCHANNEL"/>
</dbReference>
<dbReference type="PANTHER" id="PTHR18945">
    <property type="entry name" value="NEUROTRANSMITTER GATED ION CHANNEL"/>
    <property type="match status" value="1"/>
</dbReference>
<evidence type="ECO:0000313" key="10">
    <source>
        <dbReference type="Proteomes" id="UP000594262"/>
    </source>
</evidence>
<dbReference type="CDD" id="cd19051">
    <property type="entry name" value="LGIC_TM_cation"/>
    <property type="match status" value="1"/>
</dbReference>
<sequence length="451" mass="51570">MAIINSTILWTLYIGVWLSMVSLTNSAAYSIEQDLMEQVISNYIPTRPVQRNNETVHVKIQLEIVQITVSTKAQTLSVTGFFRLKWKNDLIHWNASHYDGINTVNIDPHLMWFPEVVLHNSLSEERTWLTKSFKTKISVSSDGTCYWLSPIDFLSSCSFSIKDFPFDTQHCKITFGPWTDDISKVYMEAIDYAVVTSQYTENAEWDLREASHEIVTSYYKCCPIPFRDLVIRLTLTRKPLFYMVNSIVPCICLIVLLILGHRLPPQCGERITLTIMICLTCIVMMEYTNSKILPQTSEVSSFSKIFLTITIVASFSILETCYVLSLHHRSEGMLRWMPSWLTRLILKSSSSNESPESHDTHASNSSETPQVIDQGRIAPQMSSNEDEEGTSKETLNLIYEEIKNYNKEVNEDDFSHIPEQDAKKIAKFLDNVFIVAALISVMVALLVEIKL</sequence>
<evidence type="ECO:0000256" key="5">
    <source>
        <dbReference type="RuleBase" id="RU000687"/>
    </source>
</evidence>